<dbReference type="EMBL" id="AGNL01022903">
    <property type="protein sequence ID" value="EJK59440.1"/>
    <property type="molecule type" value="Genomic_DNA"/>
</dbReference>
<reference evidence="2 3" key="1">
    <citation type="journal article" date="2012" name="Genome Biol.">
        <title>Genome and low-iron response of an oceanic diatom adapted to chronic iron limitation.</title>
        <authorList>
            <person name="Lommer M."/>
            <person name="Specht M."/>
            <person name="Roy A.S."/>
            <person name="Kraemer L."/>
            <person name="Andreson R."/>
            <person name="Gutowska M.A."/>
            <person name="Wolf J."/>
            <person name="Bergner S.V."/>
            <person name="Schilhabel M.B."/>
            <person name="Klostermeier U.C."/>
            <person name="Beiko R.G."/>
            <person name="Rosenstiel P."/>
            <person name="Hippler M."/>
            <person name="Laroche J."/>
        </authorList>
    </citation>
    <scope>NUCLEOTIDE SEQUENCE [LARGE SCALE GENOMIC DNA]</scope>
    <source>
        <strain evidence="2 3">CCMP1005</strain>
    </source>
</reference>
<name>K0S2G2_THAOC</name>
<protein>
    <submittedName>
        <fullName evidence="2">Uncharacterized protein</fullName>
    </submittedName>
</protein>
<feature type="region of interest" description="Disordered" evidence="1">
    <location>
        <begin position="60"/>
        <end position="132"/>
    </location>
</feature>
<keyword evidence="3" id="KW-1185">Reference proteome</keyword>
<proteinExistence type="predicted"/>
<sequence>VYKQSGPQLIWPVPRAPCTPLGGAADPPLVKVSTGGVRPAQPGSAAVTVLPDGGRAVQHNHVTPCGAADPPLATASAGGVKQGTSADLRSPEHHVAPCGAADPPLAIASAGGVKQGTSADLRSPEHGRGHRRRQPILWRYKFPQWVVDQLVSWSNPDGKVTNSDLELAGILGHNDVLAQDTDVTETTAATGTDNLSALSWATKRAVTSTGPASYLLRLQALHQRRYPRALAALPPAARDELRPAMRAVLHSTITAGNPKRAGSRAAQFRRFRSWCESYGTDPFLQGLADPLPFLMAYAFQYRTGVVAPRGSPVLARTAEDAIRLVCQTIETGMDGWDPRYNSRKMDPRLTRLWKDWGKWDPPPKRVKPTPLGILLEADRLARESGSPALLATARMMWVA</sequence>
<gene>
    <name evidence="2" type="ORF">THAOC_20339</name>
</gene>
<comment type="caution">
    <text evidence="2">The sequence shown here is derived from an EMBL/GenBank/DDBJ whole genome shotgun (WGS) entry which is preliminary data.</text>
</comment>
<dbReference type="AlphaFoldDB" id="K0S2G2"/>
<evidence type="ECO:0000313" key="3">
    <source>
        <dbReference type="Proteomes" id="UP000266841"/>
    </source>
</evidence>
<feature type="non-terminal residue" evidence="2">
    <location>
        <position position="1"/>
    </location>
</feature>
<organism evidence="2 3">
    <name type="scientific">Thalassiosira oceanica</name>
    <name type="common">Marine diatom</name>
    <dbReference type="NCBI Taxonomy" id="159749"/>
    <lineage>
        <taxon>Eukaryota</taxon>
        <taxon>Sar</taxon>
        <taxon>Stramenopiles</taxon>
        <taxon>Ochrophyta</taxon>
        <taxon>Bacillariophyta</taxon>
        <taxon>Coscinodiscophyceae</taxon>
        <taxon>Thalassiosirophycidae</taxon>
        <taxon>Thalassiosirales</taxon>
        <taxon>Thalassiosiraceae</taxon>
        <taxon>Thalassiosira</taxon>
    </lineage>
</organism>
<dbReference type="Proteomes" id="UP000266841">
    <property type="component" value="Unassembled WGS sequence"/>
</dbReference>
<evidence type="ECO:0000313" key="2">
    <source>
        <dbReference type="EMBL" id="EJK59440.1"/>
    </source>
</evidence>
<accession>K0S2G2</accession>
<dbReference type="OrthoDB" id="54670at2759"/>
<evidence type="ECO:0000256" key="1">
    <source>
        <dbReference type="SAM" id="MobiDB-lite"/>
    </source>
</evidence>